<dbReference type="InterPro" id="IPR012699">
    <property type="entry name" value="PhnN"/>
</dbReference>
<keyword evidence="5 6" id="KW-0067">ATP-binding</keyword>
<evidence type="ECO:0000256" key="4">
    <source>
        <dbReference type="ARBA" id="ARBA00022741"/>
    </source>
</evidence>
<dbReference type="GO" id="GO:0006015">
    <property type="term" value="P:5-phosphoribose 1-diphosphate biosynthetic process"/>
    <property type="evidence" value="ECO:0007669"/>
    <property type="project" value="UniProtKB-UniRule"/>
</dbReference>
<keyword evidence="8" id="KW-0418">Kinase</keyword>
<dbReference type="EMBL" id="QPIX01000007">
    <property type="protein sequence ID" value="RCW23372.1"/>
    <property type="molecule type" value="Genomic_DNA"/>
</dbReference>
<keyword evidence="4 6" id="KW-0547">Nucleotide-binding</keyword>
<keyword evidence="9" id="KW-1185">Reference proteome</keyword>
<comment type="catalytic activity">
    <reaction evidence="1 6">
        <text>alpha-D-ribose 1,5-bisphosphate + ATP = 5-phospho-alpha-D-ribose 1-diphosphate + ADP</text>
        <dbReference type="Rhea" id="RHEA:20109"/>
        <dbReference type="ChEBI" id="CHEBI:30616"/>
        <dbReference type="ChEBI" id="CHEBI:58017"/>
        <dbReference type="ChEBI" id="CHEBI:68688"/>
        <dbReference type="ChEBI" id="CHEBI:456216"/>
        <dbReference type="EC" id="2.7.4.23"/>
    </reaction>
</comment>
<name>A0A6I7HKK4_9HYPH</name>
<dbReference type="Proteomes" id="UP000252582">
    <property type="component" value="Unassembled WGS sequence"/>
</dbReference>
<sequence>MSPLPESFGTFVAVVGPSGAGKDSLISYAQRRLAGRPDIHFVRRLITRDSEAGGEDHLAVSAEDFEDMREKGGFAVHWDAHGLRYGIPASVKNKLALGHVVVANGSRSALDDFAEAFPRLLVANIVARADILAHRLQQRGREGEADVSKRLQRGPLAIPEGFQTVTIDNSGALADAGEKLTGILVNLLAERNGVA</sequence>
<evidence type="ECO:0000256" key="6">
    <source>
        <dbReference type="HAMAP-Rule" id="MF_00836"/>
    </source>
</evidence>
<dbReference type="EC" id="2.7.4.23" evidence="6"/>
<dbReference type="InterPro" id="IPR027417">
    <property type="entry name" value="P-loop_NTPase"/>
</dbReference>
<evidence type="ECO:0000256" key="2">
    <source>
        <dbReference type="ARBA" id="ARBA00005069"/>
    </source>
</evidence>
<feature type="domain" description="Guanylate kinase/L-type calcium channel beta subunit" evidence="7">
    <location>
        <begin position="8"/>
        <end position="191"/>
    </location>
</feature>
<evidence type="ECO:0000313" key="9">
    <source>
        <dbReference type="Proteomes" id="UP000252582"/>
    </source>
</evidence>
<evidence type="ECO:0000256" key="5">
    <source>
        <dbReference type="ARBA" id="ARBA00022840"/>
    </source>
</evidence>
<dbReference type="AlphaFoldDB" id="A0A6I7HKK4"/>
<evidence type="ECO:0000259" key="7">
    <source>
        <dbReference type="SMART" id="SM00072"/>
    </source>
</evidence>
<keyword evidence="3 6" id="KW-0808">Transferase</keyword>
<dbReference type="Gene3D" id="3.40.50.300">
    <property type="entry name" value="P-loop containing nucleotide triphosphate hydrolases"/>
    <property type="match status" value="1"/>
</dbReference>
<dbReference type="SUPFAM" id="SSF52540">
    <property type="entry name" value="P-loop containing nucleoside triphosphate hydrolases"/>
    <property type="match status" value="1"/>
</dbReference>
<proteinExistence type="inferred from homology"/>
<dbReference type="InterPro" id="IPR008145">
    <property type="entry name" value="GK/Ca_channel_bsu"/>
</dbReference>
<evidence type="ECO:0000256" key="3">
    <source>
        <dbReference type="ARBA" id="ARBA00022679"/>
    </source>
</evidence>
<dbReference type="RefSeq" id="WP_245415612.1">
    <property type="nucleotide sequence ID" value="NZ_QPIX01000007.1"/>
</dbReference>
<comment type="caution">
    <text evidence="8">The sequence shown here is derived from an EMBL/GenBank/DDBJ whole genome shotgun (WGS) entry which is preliminary data.</text>
</comment>
<accession>A0A6I7HKK4</accession>
<dbReference type="GO" id="GO:0033863">
    <property type="term" value="F:ribose 1,5-bisphosphate phosphokinase activity"/>
    <property type="evidence" value="ECO:0007669"/>
    <property type="project" value="UniProtKB-UniRule"/>
</dbReference>
<dbReference type="GO" id="GO:0019634">
    <property type="term" value="P:organic phosphonate metabolic process"/>
    <property type="evidence" value="ECO:0007669"/>
    <property type="project" value="UniProtKB-UniRule"/>
</dbReference>
<dbReference type="NCBIfam" id="TIGR02322">
    <property type="entry name" value="phosphon_PhnN"/>
    <property type="match status" value="1"/>
</dbReference>
<feature type="binding site" evidence="6">
    <location>
        <begin position="16"/>
        <end position="23"/>
    </location>
    <ligand>
        <name>ATP</name>
        <dbReference type="ChEBI" id="CHEBI:30616"/>
    </ligand>
</feature>
<reference evidence="8 9" key="1">
    <citation type="submission" date="2018-07" db="EMBL/GenBank/DDBJ databases">
        <title>Genomic Encyclopedia of Type Strains, Phase IV (KMG-IV): sequencing the most valuable type-strain genomes for metagenomic binning, comparative biology and taxonomic classification.</title>
        <authorList>
            <person name="Goeker M."/>
        </authorList>
    </citation>
    <scope>NUCLEOTIDE SEQUENCE [LARGE SCALE GENOMIC DNA]</scope>
    <source>
        <strain evidence="8 9">DSM 25528</strain>
    </source>
</reference>
<comment type="function">
    <text evidence="6">Catalyzes the phosphorylation of ribose 1,5-bisphosphate to 5-phospho-D-ribosyl alpha-1-diphosphate (PRPP).</text>
</comment>
<protein>
    <recommendedName>
        <fullName evidence="6">Ribose 1,5-bisphosphate phosphokinase PhnN</fullName>
        <ecNumber evidence="6">2.7.4.23</ecNumber>
    </recommendedName>
    <alternativeName>
        <fullName evidence="6">Ribose 1,5-bisphosphokinase</fullName>
    </alternativeName>
</protein>
<gene>
    <name evidence="6" type="primary">phnN</name>
    <name evidence="8" type="ORF">DFR48_107244</name>
</gene>
<dbReference type="UniPathway" id="UPA00087">
    <property type="reaction ID" value="UER00175"/>
</dbReference>
<dbReference type="HAMAP" id="MF_00836">
    <property type="entry name" value="PhnN"/>
    <property type="match status" value="1"/>
</dbReference>
<comment type="pathway">
    <text evidence="2 6">Metabolic intermediate biosynthesis; 5-phospho-alpha-D-ribose 1-diphosphate biosynthesis; 5-phospho-alpha-D-ribose 1-diphosphate from D-ribose 5-phosphate (route II): step 3/3.</text>
</comment>
<comment type="similarity">
    <text evidence="6">Belongs to the ribose 1,5-bisphosphokinase family.</text>
</comment>
<dbReference type="SMART" id="SM00072">
    <property type="entry name" value="GuKc"/>
    <property type="match status" value="1"/>
</dbReference>
<evidence type="ECO:0000256" key="1">
    <source>
        <dbReference type="ARBA" id="ARBA00000373"/>
    </source>
</evidence>
<evidence type="ECO:0000313" key="8">
    <source>
        <dbReference type="EMBL" id="RCW23372.1"/>
    </source>
</evidence>
<organism evidence="8 9">
    <name type="scientific">Ciceribacter lividus</name>
    <dbReference type="NCBI Taxonomy" id="1197950"/>
    <lineage>
        <taxon>Bacteria</taxon>
        <taxon>Pseudomonadati</taxon>
        <taxon>Pseudomonadota</taxon>
        <taxon>Alphaproteobacteria</taxon>
        <taxon>Hyphomicrobiales</taxon>
        <taxon>Rhizobiaceae</taxon>
        <taxon>Ciceribacter</taxon>
    </lineage>
</organism>
<dbReference type="GO" id="GO:0005524">
    <property type="term" value="F:ATP binding"/>
    <property type="evidence" value="ECO:0007669"/>
    <property type="project" value="UniProtKB-KW"/>
</dbReference>